<reference evidence="2" key="1">
    <citation type="submission" date="2022-10" db="EMBL/GenBank/DDBJ databases">
        <authorList>
            <person name="Chen Y."/>
            <person name="Dougan E. K."/>
            <person name="Chan C."/>
            <person name="Rhodes N."/>
            <person name="Thang M."/>
        </authorList>
    </citation>
    <scope>NUCLEOTIDE SEQUENCE</scope>
</reference>
<evidence type="ECO:0000256" key="1">
    <source>
        <dbReference type="SAM" id="MobiDB-lite"/>
    </source>
</evidence>
<reference evidence="3" key="2">
    <citation type="submission" date="2024-04" db="EMBL/GenBank/DDBJ databases">
        <authorList>
            <person name="Chen Y."/>
            <person name="Shah S."/>
            <person name="Dougan E. K."/>
            <person name="Thang M."/>
            <person name="Chan C."/>
        </authorList>
    </citation>
    <scope>NUCLEOTIDE SEQUENCE [LARGE SCALE GENOMIC DNA]</scope>
</reference>
<organism evidence="2">
    <name type="scientific">Cladocopium goreaui</name>
    <dbReference type="NCBI Taxonomy" id="2562237"/>
    <lineage>
        <taxon>Eukaryota</taxon>
        <taxon>Sar</taxon>
        <taxon>Alveolata</taxon>
        <taxon>Dinophyceae</taxon>
        <taxon>Suessiales</taxon>
        <taxon>Symbiodiniaceae</taxon>
        <taxon>Cladocopium</taxon>
    </lineage>
</organism>
<dbReference type="EMBL" id="CAMXCT020003597">
    <property type="protein sequence ID" value="CAL1158669.1"/>
    <property type="molecule type" value="Genomic_DNA"/>
</dbReference>
<dbReference type="EMBL" id="CAMXCT030003597">
    <property type="protein sequence ID" value="CAL4792606.1"/>
    <property type="molecule type" value="Genomic_DNA"/>
</dbReference>
<comment type="caution">
    <text evidence="2">The sequence shown here is derived from an EMBL/GenBank/DDBJ whole genome shotgun (WGS) entry which is preliminary data.</text>
</comment>
<gene>
    <name evidence="2" type="ORF">C1SCF055_LOCUS31031</name>
</gene>
<proteinExistence type="predicted"/>
<dbReference type="EMBL" id="CAMXCT010003597">
    <property type="protein sequence ID" value="CAI4005294.1"/>
    <property type="molecule type" value="Genomic_DNA"/>
</dbReference>
<feature type="compositionally biased region" description="Gly residues" evidence="1">
    <location>
        <begin position="16"/>
        <end position="44"/>
    </location>
</feature>
<evidence type="ECO:0000313" key="4">
    <source>
        <dbReference type="Proteomes" id="UP001152797"/>
    </source>
</evidence>
<feature type="compositionally biased region" description="Basic and acidic residues" evidence="1">
    <location>
        <begin position="80"/>
        <end position="108"/>
    </location>
</feature>
<dbReference type="Proteomes" id="UP001152797">
    <property type="component" value="Unassembled WGS sequence"/>
</dbReference>
<sequence length="129" mass="12264">MAGKGMKGPGMPDMMGKGGKGDGMGKMGMGPPQGKGGQDGGSLLGGANIKAGLPGLLSSSSKGGKGKGDLGTWDASPGKGKGEKGGFKGKGGKDYYSHKGKGKGKDGGGGKGPPSNMSTGTPLQPGTVA</sequence>
<feature type="compositionally biased region" description="Low complexity" evidence="1">
    <location>
        <begin position="50"/>
        <end position="62"/>
    </location>
</feature>
<name>A0A9P1D9Q4_9DINO</name>
<keyword evidence="4" id="KW-1185">Reference proteome</keyword>
<accession>A0A9P1D9Q4</accession>
<evidence type="ECO:0000313" key="2">
    <source>
        <dbReference type="EMBL" id="CAI4005294.1"/>
    </source>
</evidence>
<evidence type="ECO:0000313" key="3">
    <source>
        <dbReference type="EMBL" id="CAL1158669.1"/>
    </source>
</evidence>
<protein>
    <submittedName>
        <fullName evidence="2">Uncharacterized protein</fullName>
    </submittedName>
</protein>
<dbReference type="AlphaFoldDB" id="A0A9P1D9Q4"/>
<feature type="compositionally biased region" description="Polar residues" evidence="1">
    <location>
        <begin position="115"/>
        <end position="129"/>
    </location>
</feature>
<feature type="region of interest" description="Disordered" evidence="1">
    <location>
        <begin position="1"/>
        <end position="129"/>
    </location>
</feature>